<evidence type="ECO:0000313" key="1">
    <source>
        <dbReference type="EMBL" id="CAC5395719.1"/>
    </source>
</evidence>
<name>A0A6J8CKA5_MYTCO</name>
<evidence type="ECO:0000313" key="2">
    <source>
        <dbReference type="Proteomes" id="UP000507470"/>
    </source>
</evidence>
<keyword evidence="1" id="KW-0378">Hydrolase</keyword>
<reference evidence="1 2" key="1">
    <citation type="submission" date="2020-06" db="EMBL/GenBank/DDBJ databases">
        <authorList>
            <person name="Li R."/>
            <person name="Bekaert M."/>
        </authorList>
    </citation>
    <scope>NUCLEOTIDE SEQUENCE [LARGE SCALE GENOMIC DNA]</scope>
    <source>
        <strain evidence="2">wild</strain>
    </source>
</reference>
<dbReference type="GO" id="GO:0045088">
    <property type="term" value="P:regulation of innate immune response"/>
    <property type="evidence" value="ECO:0007669"/>
    <property type="project" value="TreeGrafter"/>
</dbReference>
<dbReference type="GO" id="GO:0008832">
    <property type="term" value="F:dGTPase activity"/>
    <property type="evidence" value="ECO:0007669"/>
    <property type="project" value="TreeGrafter"/>
</dbReference>
<proteinExistence type="predicted"/>
<dbReference type="PANTHER" id="PTHR11373">
    <property type="entry name" value="DEOXYNUCLEOSIDE TRIPHOSPHATE TRIPHOSPHOHYDROLASE"/>
    <property type="match status" value="1"/>
</dbReference>
<dbReference type="GO" id="GO:0051607">
    <property type="term" value="P:defense response to virus"/>
    <property type="evidence" value="ECO:0007669"/>
    <property type="project" value="TreeGrafter"/>
</dbReference>
<dbReference type="Proteomes" id="UP000507470">
    <property type="component" value="Unassembled WGS sequence"/>
</dbReference>
<dbReference type="GO" id="GO:0005634">
    <property type="term" value="C:nucleus"/>
    <property type="evidence" value="ECO:0007669"/>
    <property type="project" value="TreeGrafter"/>
</dbReference>
<dbReference type="GO" id="GO:0006203">
    <property type="term" value="P:dGTP catabolic process"/>
    <property type="evidence" value="ECO:0007669"/>
    <property type="project" value="TreeGrafter"/>
</dbReference>
<accession>A0A6J8CKA5</accession>
<keyword evidence="2" id="KW-1185">Reference proteome</keyword>
<organism evidence="1 2">
    <name type="scientific">Mytilus coruscus</name>
    <name type="common">Sea mussel</name>
    <dbReference type="NCBI Taxonomy" id="42192"/>
    <lineage>
        <taxon>Eukaryota</taxon>
        <taxon>Metazoa</taxon>
        <taxon>Spiralia</taxon>
        <taxon>Lophotrochozoa</taxon>
        <taxon>Mollusca</taxon>
        <taxon>Bivalvia</taxon>
        <taxon>Autobranchia</taxon>
        <taxon>Pteriomorphia</taxon>
        <taxon>Mytilida</taxon>
        <taxon>Mytiloidea</taxon>
        <taxon>Mytilidae</taxon>
        <taxon>Mytilinae</taxon>
        <taxon>Mytilus</taxon>
    </lineage>
</organism>
<gene>
    <name evidence="1" type="ORF">MCOR_30357</name>
</gene>
<dbReference type="EC" id="3.1.5.-" evidence="1"/>
<dbReference type="AlphaFoldDB" id="A0A6J8CKA5"/>
<protein>
    <submittedName>
        <fullName evidence="1">SAMHD1</fullName>
        <ecNumber evidence="1">3.1.5.-</ecNumber>
    </submittedName>
</protein>
<dbReference type="EMBL" id="CACVKT020005563">
    <property type="protein sequence ID" value="CAC5395719.1"/>
    <property type="molecule type" value="Genomic_DNA"/>
</dbReference>
<dbReference type="OrthoDB" id="6151833at2759"/>
<dbReference type="PANTHER" id="PTHR11373:SF4">
    <property type="entry name" value="DEOXYNUCLEOSIDE TRIPHOSPHATE TRIPHOSPHOHYDROLASE SAMHD1"/>
    <property type="match status" value="1"/>
</dbReference>
<dbReference type="InterPro" id="IPR050135">
    <property type="entry name" value="dGTPase-like"/>
</dbReference>
<sequence length="208" mass="24150">MFQIRVTLHRRAYQHRVCDAIEAMVTDAFIAADHKCIIPGKDGHLKKLSECIDDPEAYTNLSDSIFHVILMSVDKDLERFLDFFLKEKSSQIMSEIMSNIPPESKGELLDDDLYVNLVYLDYGSKSKNPMTNVRFYNKRDVTKPVLLDKNQVSLMLPNVFSEQIVRLYCKKNDSESLKIASHCFKKWCQDNNLLLQIKVPEEELVKKE</sequence>
<dbReference type="Gene3D" id="1.10.3210.10">
    <property type="entry name" value="Hypothetical protein af1432"/>
    <property type="match status" value="1"/>
</dbReference>
<dbReference type="Gene3D" id="3.30.70.2760">
    <property type="match status" value="1"/>
</dbReference>
<dbReference type="SUPFAM" id="SSF109604">
    <property type="entry name" value="HD-domain/PDEase-like"/>
    <property type="match status" value="1"/>
</dbReference>